<dbReference type="EMBL" id="JBANAX010000358">
    <property type="protein sequence ID" value="KAL1212883.1"/>
    <property type="molecule type" value="Genomic_DNA"/>
</dbReference>
<protein>
    <submittedName>
        <fullName evidence="1">Uncharacterized protein</fullName>
    </submittedName>
</protein>
<evidence type="ECO:0000313" key="1">
    <source>
        <dbReference type="EMBL" id="KAL1212883.1"/>
    </source>
</evidence>
<proteinExistence type="predicted"/>
<gene>
    <name evidence="1" type="ORF">V5N11_000440</name>
</gene>
<dbReference type="Proteomes" id="UP001558713">
    <property type="component" value="Unassembled WGS sequence"/>
</dbReference>
<dbReference type="Pfam" id="PF05553">
    <property type="entry name" value="DUF761"/>
    <property type="match status" value="1"/>
</dbReference>
<dbReference type="AlphaFoldDB" id="A0ABD1B1M4"/>
<reference evidence="1 2" key="1">
    <citation type="submission" date="2024-04" db="EMBL/GenBank/DDBJ databases">
        <title>Genome assembly C_amara_ONT_v2.</title>
        <authorList>
            <person name="Yant L."/>
            <person name="Moore C."/>
            <person name="Slenker M."/>
        </authorList>
    </citation>
    <scope>NUCLEOTIDE SEQUENCE [LARGE SCALE GENOMIC DNA]</scope>
    <source>
        <tissue evidence="1">Leaf</tissue>
    </source>
</reference>
<accession>A0ABD1B1M4</accession>
<evidence type="ECO:0000313" key="2">
    <source>
        <dbReference type="Proteomes" id="UP001558713"/>
    </source>
</evidence>
<sequence>MAHFPCSRKKNMAKRAWKSFTNMLKSKFKGLQIATSVRDSTSRLLQVIPHRLIGPFKKSYHQQTSPGPHLNNYYSHSLSPRQRSRFLECLSCTFAKQKCLSRHTSETFAKQKCLSRHTSESNYWKISEYQIQLLQQRSIKSEEKVLGCKKDEEEEEGEIVDSMEDAWRRVVDASPHLRVDEKAEEFIHKFKQKLRMEKERSFLEFQERLIRSA</sequence>
<comment type="caution">
    <text evidence="1">The sequence shown here is derived from an EMBL/GenBank/DDBJ whole genome shotgun (WGS) entry which is preliminary data.</text>
</comment>
<organism evidence="1 2">
    <name type="scientific">Cardamine amara subsp. amara</name>
    <dbReference type="NCBI Taxonomy" id="228776"/>
    <lineage>
        <taxon>Eukaryota</taxon>
        <taxon>Viridiplantae</taxon>
        <taxon>Streptophyta</taxon>
        <taxon>Embryophyta</taxon>
        <taxon>Tracheophyta</taxon>
        <taxon>Spermatophyta</taxon>
        <taxon>Magnoliopsida</taxon>
        <taxon>eudicotyledons</taxon>
        <taxon>Gunneridae</taxon>
        <taxon>Pentapetalae</taxon>
        <taxon>rosids</taxon>
        <taxon>malvids</taxon>
        <taxon>Brassicales</taxon>
        <taxon>Brassicaceae</taxon>
        <taxon>Cardamineae</taxon>
        <taxon>Cardamine</taxon>
    </lineage>
</organism>
<name>A0ABD1B1M4_CARAN</name>
<dbReference type="InterPro" id="IPR008480">
    <property type="entry name" value="DUF761_pln"/>
</dbReference>
<keyword evidence="2" id="KW-1185">Reference proteome</keyword>